<proteinExistence type="predicted"/>
<gene>
    <name evidence="2" type="primary">cas6e</name>
    <name evidence="2" type="ORF">ACH4OY_29935</name>
</gene>
<dbReference type="EMBL" id="JBIRPU010000036">
    <property type="protein sequence ID" value="MFI0796873.1"/>
    <property type="molecule type" value="Genomic_DNA"/>
</dbReference>
<dbReference type="Pfam" id="PF08798">
    <property type="entry name" value="CRISPR_assoc"/>
    <property type="match status" value="1"/>
</dbReference>
<dbReference type="CDD" id="cd09727">
    <property type="entry name" value="Cas6_I-E"/>
    <property type="match status" value="1"/>
</dbReference>
<dbReference type="SMART" id="SM01101">
    <property type="entry name" value="CRISPR_assoc"/>
    <property type="match status" value="1"/>
</dbReference>
<sequence length="244" mass="27434">MPYLSRIHLNPLRTQAQRMLRNPQVLHAAVLGGLSRQPVEERVLWRLETHQHHLVVLALTQSTPSWEHLIEHAGWPSADEPQALVKPYEPLLDQIQRGRTFAFRLKANPTSATKKPLTPTTSQTTHLADERPRGVRVAHNRLPDQLDWLQAKLKRAGCAIPTDIIDDNEVPAVRATNRHRLRFDKNGRRKDTPPVILESVTFDGLLHIEDPAATRAALLNGIGTGKAYGFGLLTLAPPRPTEER</sequence>
<dbReference type="Gene3D" id="3.30.70.1200">
    <property type="entry name" value="Crispr-associated protein, domain 1"/>
    <property type="match status" value="1"/>
</dbReference>
<dbReference type="SUPFAM" id="SSF117987">
    <property type="entry name" value="CRISPR-associated protein"/>
    <property type="match status" value="2"/>
</dbReference>
<dbReference type="RefSeq" id="WP_396685392.1">
    <property type="nucleotide sequence ID" value="NZ_JBIRPU010000036.1"/>
</dbReference>
<comment type="caution">
    <text evidence="2">The sequence shown here is derived from an EMBL/GenBank/DDBJ whole genome shotgun (WGS) entry which is preliminary data.</text>
</comment>
<feature type="region of interest" description="Disordered" evidence="1">
    <location>
        <begin position="111"/>
        <end position="132"/>
    </location>
</feature>
<dbReference type="Proteomes" id="UP001611075">
    <property type="component" value="Unassembled WGS sequence"/>
</dbReference>
<feature type="compositionally biased region" description="Polar residues" evidence="1">
    <location>
        <begin position="111"/>
        <end position="126"/>
    </location>
</feature>
<keyword evidence="3" id="KW-1185">Reference proteome</keyword>
<name>A0ABW7ST43_9ACTN</name>
<evidence type="ECO:0000313" key="3">
    <source>
        <dbReference type="Proteomes" id="UP001611075"/>
    </source>
</evidence>
<reference evidence="2 3" key="1">
    <citation type="submission" date="2024-10" db="EMBL/GenBank/DDBJ databases">
        <title>The Natural Products Discovery Center: Release of the First 8490 Sequenced Strains for Exploring Actinobacteria Biosynthetic Diversity.</title>
        <authorList>
            <person name="Kalkreuter E."/>
            <person name="Kautsar S.A."/>
            <person name="Yang D."/>
            <person name="Bader C.D."/>
            <person name="Teijaro C.N."/>
            <person name="Fluegel L."/>
            <person name="Davis C.M."/>
            <person name="Simpson J.R."/>
            <person name="Lauterbach L."/>
            <person name="Steele A.D."/>
            <person name="Gui C."/>
            <person name="Meng S."/>
            <person name="Li G."/>
            <person name="Viehrig K."/>
            <person name="Ye F."/>
            <person name="Su P."/>
            <person name="Kiefer A.F."/>
            <person name="Nichols A."/>
            <person name="Cepeda A.J."/>
            <person name="Yan W."/>
            <person name="Fan B."/>
            <person name="Jiang Y."/>
            <person name="Adhikari A."/>
            <person name="Zheng C.-J."/>
            <person name="Schuster L."/>
            <person name="Cowan T.M."/>
            <person name="Smanski M.J."/>
            <person name="Chevrette M.G."/>
            <person name="De Carvalho L.P.S."/>
            <person name="Shen B."/>
        </authorList>
    </citation>
    <scope>NUCLEOTIDE SEQUENCE [LARGE SCALE GENOMIC DNA]</scope>
    <source>
        <strain evidence="2 3">NPDC021253</strain>
    </source>
</reference>
<evidence type="ECO:0000313" key="2">
    <source>
        <dbReference type="EMBL" id="MFI0796873.1"/>
    </source>
</evidence>
<organism evidence="2 3">
    <name type="scientific">Micromonospora rubida</name>
    <dbReference type="NCBI Taxonomy" id="2697657"/>
    <lineage>
        <taxon>Bacteria</taxon>
        <taxon>Bacillati</taxon>
        <taxon>Actinomycetota</taxon>
        <taxon>Actinomycetes</taxon>
        <taxon>Micromonosporales</taxon>
        <taxon>Micromonosporaceae</taxon>
        <taxon>Micromonospora</taxon>
    </lineage>
</organism>
<dbReference type="NCBIfam" id="TIGR01907">
    <property type="entry name" value="casE_Cse3"/>
    <property type="match status" value="1"/>
</dbReference>
<accession>A0ABW7ST43</accession>
<evidence type="ECO:0000256" key="1">
    <source>
        <dbReference type="SAM" id="MobiDB-lite"/>
    </source>
</evidence>
<protein>
    <submittedName>
        <fullName evidence="2">Type I-E CRISPR-associated protein Cas6/Cse3/CasE</fullName>
    </submittedName>
</protein>
<dbReference type="InterPro" id="IPR010179">
    <property type="entry name" value="CRISPR-assoc_prot_Cse3"/>
</dbReference>
<dbReference type="Gene3D" id="3.30.70.1210">
    <property type="entry name" value="Crispr-associated protein, domain 2"/>
    <property type="match status" value="1"/>
</dbReference>